<accession>A0A8B7Y180</accession>
<dbReference type="OrthoDB" id="5963802at2759"/>
<dbReference type="GeneID" id="110976786"/>
<dbReference type="RefSeq" id="XP_022086050.1">
    <property type="nucleotide sequence ID" value="XM_022230358.1"/>
</dbReference>
<dbReference type="Proteomes" id="UP000694845">
    <property type="component" value="Unplaced"/>
</dbReference>
<dbReference type="OMA" id="CYEDDMC"/>
<feature type="region of interest" description="Disordered" evidence="1">
    <location>
        <begin position="1"/>
        <end position="59"/>
    </location>
</feature>
<evidence type="ECO:0000313" key="2">
    <source>
        <dbReference type="Proteomes" id="UP000694845"/>
    </source>
</evidence>
<name>A0A8B7Y180_ACAPL</name>
<reference evidence="3" key="1">
    <citation type="submission" date="2025-08" db="UniProtKB">
        <authorList>
            <consortium name="RefSeq"/>
        </authorList>
    </citation>
    <scope>IDENTIFICATION</scope>
</reference>
<dbReference type="AlphaFoldDB" id="A0A8B7Y180"/>
<evidence type="ECO:0000313" key="3">
    <source>
        <dbReference type="RefSeq" id="XP_022086050.1"/>
    </source>
</evidence>
<evidence type="ECO:0000256" key="1">
    <source>
        <dbReference type="SAM" id="MobiDB-lite"/>
    </source>
</evidence>
<protein>
    <submittedName>
        <fullName evidence="3">Uncharacterized protein LOC110976786</fullName>
    </submittedName>
</protein>
<feature type="compositionally biased region" description="Polar residues" evidence="1">
    <location>
        <begin position="37"/>
        <end position="46"/>
    </location>
</feature>
<keyword evidence="2" id="KW-1185">Reference proteome</keyword>
<feature type="region of interest" description="Disordered" evidence="1">
    <location>
        <begin position="232"/>
        <end position="252"/>
    </location>
</feature>
<feature type="compositionally biased region" description="Polar residues" evidence="1">
    <location>
        <begin position="237"/>
        <end position="252"/>
    </location>
</feature>
<dbReference type="KEGG" id="aplc:110976786"/>
<gene>
    <name evidence="3" type="primary">LOC110976786</name>
</gene>
<feature type="compositionally biased region" description="Basic and acidic residues" evidence="1">
    <location>
        <begin position="50"/>
        <end position="59"/>
    </location>
</feature>
<organism evidence="2 3">
    <name type="scientific">Acanthaster planci</name>
    <name type="common">Crown-of-thorns starfish</name>
    <dbReference type="NCBI Taxonomy" id="133434"/>
    <lineage>
        <taxon>Eukaryota</taxon>
        <taxon>Metazoa</taxon>
        <taxon>Echinodermata</taxon>
        <taxon>Eleutherozoa</taxon>
        <taxon>Asterozoa</taxon>
        <taxon>Asteroidea</taxon>
        <taxon>Valvatacea</taxon>
        <taxon>Valvatida</taxon>
        <taxon>Acanthasteridae</taxon>
        <taxon>Acanthaster</taxon>
    </lineage>
</organism>
<proteinExistence type="predicted"/>
<sequence length="385" mass="42991">MSVVSGSRSNRHASIAESRGSSASDRPVPLARLAEGNNYSGDSVSMATDGGRRQEGFRPDPNEVIIAQQMTRTPKVDRWHVSTTPGTVINSQPVPPSWIPHQLDPVSRDEFAEVVRTHTSSGKLKFAVSSEIERGSKELGEGRSWLPETVSYGEFLADMLYPDECFLLHGQSLPFTNVNFHVCEEWVPEPHRWGTHKALRPPVKGPMLTGRAFLTNHRLILFSAEKQKATSFRKLTPRSTGSGSSKPDGYQLTTTNQETVHFQSVPLTHFRNVELLVAMGTSSVTNIVGRRLFCCVPLTCCTVCYEDDMCSKYWYPRDQLTFGTNTRMLSMGVVMPPWGNRSLIEVHVPSDVPLSLMRGYMVELQRYSPGMRTTAQKPQESGYHT</sequence>